<keyword evidence="3" id="KW-1185">Reference proteome</keyword>
<name>T0QYD4_SAPDV</name>
<accession>T0QYD4</accession>
<keyword evidence="1" id="KW-1133">Transmembrane helix</keyword>
<evidence type="ECO:0000313" key="2">
    <source>
        <dbReference type="EMBL" id="EQC24768.1"/>
    </source>
</evidence>
<evidence type="ECO:0000313" key="3">
    <source>
        <dbReference type="Proteomes" id="UP000030762"/>
    </source>
</evidence>
<dbReference type="RefSeq" id="XP_008621802.1">
    <property type="nucleotide sequence ID" value="XM_008623580.1"/>
</dbReference>
<evidence type="ECO:0000256" key="1">
    <source>
        <dbReference type="SAM" id="Phobius"/>
    </source>
</evidence>
<protein>
    <submittedName>
        <fullName evidence="2">Uncharacterized protein</fullName>
    </submittedName>
</protein>
<keyword evidence="1" id="KW-0472">Membrane</keyword>
<dbReference type="Proteomes" id="UP000030762">
    <property type="component" value="Unassembled WGS sequence"/>
</dbReference>
<feature type="transmembrane region" description="Helical" evidence="1">
    <location>
        <begin position="36"/>
        <end position="55"/>
    </location>
</feature>
<dbReference type="EMBL" id="JH767408">
    <property type="protein sequence ID" value="EQC24768.1"/>
    <property type="molecule type" value="Genomic_DNA"/>
</dbReference>
<sequence>MPIETDSSQKHLLVKEEQLLMKDEAVAPKVSRTRKALIALGTSLAFLGAYSAAAADTQPMMPTVVNANMLQQAPSPACTFNDGDLITVQADTGKLLARCNGC</sequence>
<reference evidence="2 3" key="1">
    <citation type="submission" date="2012-04" db="EMBL/GenBank/DDBJ databases">
        <title>The Genome Sequence of Saprolegnia declina VS20.</title>
        <authorList>
            <consortium name="The Broad Institute Genome Sequencing Platform"/>
            <person name="Russ C."/>
            <person name="Nusbaum C."/>
            <person name="Tyler B."/>
            <person name="van West P."/>
            <person name="Dieguez-Uribeondo J."/>
            <person name="de Bruijn I."/>
            <person name="Tripathy S."/>
            <person name="Jiang R."/>
            <person name="Young S.K."/>
            <person name="Zeng Q."/>
            <person name="Gargeya S."/>
            <person name="Fitzgerald M."/>
            <person name="Haas B."/>
            <person name="Abouelleil A."/>
            <person name="Alvarado L."/>
            <person name="Arachchi H.M."/>
            <person name="Berlin A."/>
            <person name="Chapman S.B."/>
            <person name="Goldberg J."/>
            <person name="Griggs A."/>
            <person name="Gujja S."/>
            <person name="Hansen M."/>
            <person name="Howarth C."/>
            <person name="Imamovic A."/>
            <person name="Larimer J."/>
            <person name="McCowen C."/>
            <person name="Montmayeur A."/>
            <person name="Murphy C."/>
            <person name="Neiman D."/>
            <person name="Pearson M."/>
            <person name="Priest M."/>
            <person name="Roberts A."/>
            <person name="Saif S."/>
            <person name="Shea T."/>
            <person name="Sisk P."/>
            <person name="Sykes S."/>
            <person name="Wortman J."/>
            <person name="Nusbaum C."/>
            <person name="Birren B."/>
        </authorList>
    </citation>
    <scope>NUCLEOTIDE SEQUENCE [LARGE SCALE GENOMIC DNA]</scope>
    <source>
        <strain evidence="2 3">VS20</strain>
    </source>
</reference>
<dbReference type="OrthoDB" id="57822at2759"/>
<dbReference type="GeneID" id="19958066"/>
<dbReference type="AlphaFoldDB" id="T0QYD4"/>
<dbReference type="InParanoid" id="T0QYD4"/>
<keyword evidence="1" id="KW-0812">Transmembrane</keyword>
<organism evidence="2 3">
    <name type="scientific">Saprolegnia diclina (strain VS20)</name>
    <dbReference type="NCBI Taxonomy" id="1156394"/>
    <lineage>
        <taxon>Eukaryota</taxon>
        <taxon>Sar</taxon>
        <taxon>Stramenopiles</taxon>
        <taxon>Oomycota</taxon>
        <taxon>Saprolegniomycetes</taxon>
        <taxon>Saprolegniales</taxon>
        <taxon>Saprolegniaceae</taxon>
        <taxon>Saprolegnia</taxon>
    </lineage>
</organism>
<gene>
    <name evidence="2" type="ORF">SDRG_17339</name>
</gene>
<dbReference type="VEuPathDB" id="FungiDB:SDRG_17339"/>
<proteinExistence type="predicted"/>
<feature type="non-terminal residue" evidence="2">
    <location>
        <position position="102"/>
    </location>
</feature>